<reference evidence="2 3" key="1">
    <citation type="submission" date="2018-02" db="EMBL/GenBank/DDBJ databases">
        <title>The genomes of Aspergillus section Nigri reveals drivers in fungal speciation.</title>
        <authorList>
            <consortium name="DOE Joint Genome Institute"/>
            <person name="Vesth T.C."/>
            <person name="Nybo J."/>
            <person name="Theobald S."/>
            <person name="Brandl J."/>
            <person name="Frisvad J.C."/>
            <person name="Nielsen K.F."/>
            <person name="Lyhne E.K."/>
            <person name="Kogle M.E."/>
            <person name="Kuo A."/>
            <person name="Riley R."/>
            <person name="Clum A."/>
            <person name="Nolan M."/>
            <person name="Lipzen A."/>
            <person name="Salamov A."/>
            <person name="Henrissat B."/>
            <person name="Wiebenga A."/>
            <person name="De vries R.P."/>
            <person name="Grigoriev I.V."/>
            <person name="Mortensen U.H."/>
            <person name="Andersen M.R."/>
            <person name="Baker S.E."/>
        </authorList>
    </citation>
    <scope>NUCLEOTIDE SEQUENCE [LARGE SCALE GENOMIC DNA]</scope>
    <source>
        <strain evidence="2 3">CBS 114.51</strain>
    </source>
</reference>
<dbReference type="OrthoDB" id="10344790at2759"/>
<sequence>MTIAVSRPTIRGSQFETDSGPRHKLNEAEPLRKAMVSFLRTRPRQSGGELGRGIGYVGQSSHHHPLPYGFFFTQPRREGLDELCSPLLPTIITRTTDDGNLSHDFGTSHQPFNPSDDFEPKKASGDERQILEIPPKT</sequence>
<feature type="region of interest" description="Disordered" evidence="1">
    <location>
        <begin position="1"/>
        <end position="29"/>
    </location>
</feature>
<dbReference type="Proteomes" id="UP000249497">
    <property type="component" value="Unassembled WGS sequence"/>
</dbReference>
<feature type="compositionally biased region" description="Basic and acidic residues" evidence="1">
    <location>
        <begin position="19"/>
        <end position="29"/>
    </location>
</feature>
<feature type="compositionally biased region" description="Basic and acidic residues" evidence="1">
    <location>
        <begin position="118"/>
        <end position="130"/>
    </location>
</feature>
<name>A0A8T8XCB0_ASPJA</name>
<evidence type="ECO:0000313" key="3">
    <source>
        <dbReference type="Proteomes" id="UP000249497"/>
    </source>
</evidence>
<keyword evidence="3" id="KW-1185">Reference proteome</keyword>
<accession>A0A8T8XCB0</accession>
<feature type="region of interest" description="Disordered" evidence="1">
    <location>
        <begin position="95"/>
        <end position="137"/>
    </location>
</feature>
<dbReference type="EMBL" id="KZ824776">
    <property type="protein sequence ID" value="RAH85052.1"/>
    <property type="molecule type" value="Genomic_DNA"/>
</dbReference>
<dbReference type="AlphaFoldDB" id="A0A8T8XCB0"/>
<dbReference type="RefSeq" id="XP_025530946.1">
    <property type="nucleotide sequence ID" value="XM_025666852.1"/>
</dbReference>
<organism evidence="2 3">
    <name type="scientific">Aspergillus japonicus CBS 114.51</name>
    <dbReference type="NCBI Taxonomy" id="1448312"/>
    <lineage>
        <taxon>Eukaryota</taxon>
        <taxon>Fungi</taxon>
        <taxon>Dikarya</taxon>
        <taxon>Ascomycota</taxon>
        <taxon>Pezizomycotina</taxon>
        <taxon>Eurotiomycetes</taxon>
        <taxon>Eurotiomycetidae</taxon>
        <taxon>Eurotiales</taxon>
        <taxon>Aspergillaceae</taxon>
        <taxon>Aspergillus</taxon>
        <taxon>Aspergillus subgen. Circumdati</taxon>
    </lineage>
</organism>
<dbReference type="GeneID" id="37170544"/>
<protein>
    <submittedName>
        <fullName evidence="2">Uncharacterized protein</fullName>
    </submittedName>
</protein>
<gene>
    <name evidence="2" type="ORF">BO86DRAFT_211934</name>
</gene>
<proteinExistence type="predicted"/>
<evidence type="ECO:0000256" key="1">
    <source>
        <dbReference type="SAM" id="MobiDB-lite"/>
    </source>
</evidence>
<evidence type="ECO:0000313" key="2">
    <source>
        <dbReference type="EMBL" id="RAH85052.1"/>
    </source>
</evidence>